<dbReference type="EMBL" id="CP001966">
    <property type="protein sequence ID" value="ADG78878.1"/>
    <property type="molecule type" value="Genomic_DNA"/>
</dbReference>
<feature type="domain" description="Methyltransferase" evidence="3">
    <location>
        <begin position="88"/>
        <end position="182"/>
    </location>
</feature>
<sequence length="323" mass="35009">MSPIARRERDAELIRLLKQHQRLPETRGLVRVDDMTHDHSHAHTELGIHDWAAMAAELESEADTYLPYVIGALDDFDARRCGPAPSRILDVGAGPGVFTAELARRYPDAEVIAVDGSPELLELARDRAARAGLTIETLRTDLPGGFASLPTADLIWSAQTLHHIGDQAAAVAALAGRLAHGGVLAVAEGGLPTRFLPRDIGIGIPALQDRLEAQMAEGFAAMRAELDGTVDVPEDWPALLRAAGLSGVRARTFLVDRPAPLEDGPRRTVARLLSRYLRLRERLSPQDAATLERLTHAEDPASVLHRDDVFVLAARTVYTGIAE</sequence>
<keyword evidence="5" id="KW-1185">Reference proteome</keyword>
<protein>
    <submittedName>
        <fullName evidence="4">Methyltransferase type 11</fullName>
    </submittedName>
</protein>
<dbReference type="Pfam" id="PF13649">
    <property type="entry name" value="Methyltransf_25"/>
    <property type="match status" value="1"/>
</dbReference>
<reference evidence="4 5" key="2">
    <citation type="journal article" date="2011" name="Stand. Genomic Sci.">
        <title>Complete genome sequence of Tsukamurella paurometabola type strain (no. 33).</title>
        <authorList>
            <person name="Munk A.C."/>
            <person name="Lapidus A."/>
            <person name="Lucas S."/>
            <person name="Nolan M."/>
            <person name="Tice H."/>
            <person name="Cheng J.F."/>
            <person name="Del Rio T.G."/>
            <person name="Goodwin L."/>
            <person name="Pitluck S."/>
            <person name="Liolios K."/>
            <person name="Huntemann M."/>
            <person name="Ivanova N."/>
            <person name="Mavromatis K."/>
            <person name="Mikhailova N."/>
            <person name="Pati A."/>
            <person name="Chen A."/>
            <person name="Palaniappan K."/>
            <person name="Tapia R."/>
            <person name="Han C."/>
            <person name="Land M."/>
            <person name="Hauser L."/>
            <person name="Chang Y.J."/>
            <person name="Jeffries C.D."/>
            <person name="Brettin T."/>
            <person name="Yasawong M."/>
            <person name="Brambilla E.M."/>
            <person name="Rohde M."/>
            <person name="Sikorski J."/>
            <person name="Goker M."/>
            <person name="Detter J.C."/>
            <person name="Woyke T."/>
            <person name="Bristow J."/>
            <person name="Eisen J.A."/>
            <person name="Markowitz V."/>
            <person name="Hugenholtz P."/>
            <person name="Kyrpides N.C."/>
            <person name="Klenk H.P."/>
        </authorList>
    </citation>
    <scope>NUCLEOTIDE SEQUENCE [LARGE SCALE GENOMIC DNA]</scope>
    <source>
        <strain evidence="5">ATCC 8368 / DSM 20162 / CCUG 35730 / CIP 100753 / JCM 10117 / KCTC 9821 / NBRC 16120 / NCIMB 702349 / NCTC 13040</strain>
    </source>
</reference>
<organism evidence="4 5">
    <name type="scientific">Tsukamurella paurometabola (strain ATCC 8368 / DSM 20162 / CCUG 35730 / CIP 100753 / JCM 10117 / KCTC 9821 / NBRC 16120 / NCIMB 702349 / NCTC 13040)</name>
    <name type="common">Corynebacterium paurometabolum</name>
    <dbReference type="NCBI Taxonomy" id="521096"/>
    <lineage>
        <taxon>Bacteria</taxon>
        <taxon>Bacillati</taxon>
        <taxon>Actinomycetota</taxon>
        <taxon>Actinomycetes</taxon>
        <taxon>Mycobacteriales</taxon>
        <taxon>Tsukamurellaceae</taxon>
        <taxon>Tsukamurella</taxon>
    </lineage>
</organism>
<dbReference type="AlphaFoldDB" id="D5UQA8"/>
<dbReference type="GO" id="GO:0008168">
    <property type="term" value="F:methyltransferase activity"/>
    <property type="evidence" value="ECO:0007669"/>
    <property type="project" value="UniProtKB-KW"/>
</dbReference>
<dbReference type="eggNOG" id="COG2890">
    <property type="taxonomic scope" value="Bacteria"/>
</dbReference>
<accession>D5UQA8</accession>
<evidence type="ECO:0000313" key="5">
    <source>
        <dbReference type="Proteomes" id="UP000001213"/>
    </source>
</evidence>
<dbReference type="PANTHER" id="PTHR43861:SF1">
    <property type="entry name" value="TRANS-ACONITATE 2-METHYLTRANSFERASE"/>
    <property type="match status" value="1"/>
</dbReference>
<evidence type="ECO:0000256" key="2">
    <source>
        <dbReference type="ARBA" id="ARBA00022679"/>
    </source>
</evidence>
<dbReference type="Proteomes" id="UP000001213">
    <property type="component" value="Chromosome"/>
</dbReference>
<dbReference type="KEGG" id="tpr:Tpau_2270"/>
<evidence type="ECO:0000313" key="4">
    <source>
        <dbReference type="EMBL" id="ADG78878.1"/>
    </source>
</evidence>
<dbReference type="InterPro" id="IPR029063">
    <property type="entry name" value="SAM-dependent_MTases_sf"/>
</dbReference>
<dbReference type="GO" id="GO:0032259">
    <property type="term" value="P:methylation"/>
    <property type="evidence" value="ECO:0007669"/>
    <property type="project" value="UniProtKB-KW"/>
</dbReference>
<dbReference type="STRING" id="521096.Tpau_2270"/>
<dbReference type="SUPFAM" id="SSF53335">
    <property type="entry name" value="S-adenosyl-L-methionine-dependent methyltransferases"/>
    <property type="match status" value="1"/>
</dbReference>
<reference evidence="5" key="1">
    <citation type="submission" date="2010-03" db="EMBL/GenBank/DDBJ databases">
        <title>The complete chromosome of Tsukamurella paurometabola DSM 20162.</title>
        <authorList>
            <consortium name="US DOE Joint Genome Institute (JGI-PGF)"/>
            <person name="Lucas S."/>
            <person name="Copeland A."/>
            <person name="Lapidus A."/>
            <person name="Glavina del Rio T."/>
            <person name="Dalin E."/>
            <person name="Tice H."/>
            <person name="Bruce D."/>
            <person name="Goodwin L."/>
            <person name="Pitluck S."/>
            <person name="Kyrpides N."/>
            <person name="Mavromatis K."/>
            <person name="Ivanova N."/>
            <person name="Mikhailova N."/>
            <person name="Munk A.C."/>
            <person name="Brettin T."/>
            <person name="Detter J.C."/>
            <person name="Tapia R."/>
            <person name="Han C."/>
            <person name="Larimer F."/>
            <person name="Land M."/>
            <person name="Hauser L."/>
            <person name="Markowitz V."/>
            <person name="Cheng J.-F."/>
            <person name="Hugenholtz P."/>
            <person name="Woyke T."/>
            <person name="Wu D."/>
            <person name="Jando M."/>
            <person name="Brambilla E."/>
            <person name="Klenk H.-P."/>
            <person name="Eisen J.A."/>
        </authorList>
    </citation>
    <scope>NUCLEOTIDE SEQUENCE [LARGE SCALE GENOMIC DNA]</scope>
    <source>
        <strain evidence="5">ATCC 8368 / DSM 20162 / CCUG 35730 / CIP 100753 / JCM 10117 / KCTC 9821 / NBRC 16120 / NCIMB 702349 / NCTC 13040</strain>
    </source>
</reference>
<keyword evidence="1 4" id="KW-0489">Methyltransferase</keyword>
<dbReference type="CDD" id="cd02440">
    <property type="entry name" value="AdoMet_MTases"/>
    <property type="match status" value="1"/>
</dbReference>
<evidence type="ECO:0000256" key="1">
    <source>
        <dbReference type="ARBA" id="ARBA00022603"/>
    </source>
</evidence>
<name>D5UQA8_TSUPD</name>
<dbReference type="InterPro" id="IPR041698">
    <property type="entry name" value="Methyltransf_25"/>
</dbReference>
<dbReference type="PANTHER" id="PTHR43861">
    <property type="entry name" value="TRANS-ACONITATE 2-METHYLTRANSFERASE-RELATED"/>
    <property type="match status" value="1"/>
</dbReference>
<proteinExistence type="predicted"/>
<dbReference type="Gene3D" id="3.40.50.150">
    <property type="entry name" value="Vaccinia Virus protein VP39"/>
    <property type="match status" value="1"/>
</dbReference>
<dbReference type="HOGENOM" id="CLU_066439_0_0_11"/>
<keyword evidence="2 4" id="KW-0808">Transferase</keyword>
<gene>
    <name evidence="4" type="ordered locus">Tpau_2270</name>
</gene>
<evidence type="ECO:0000259" key="3">
    <source>
        <dbReference type="Pfam" id="PF13649"/>
    </source>
</evidence>